<accession>A0A7V2WVW9</accession>
<keyword evidence="1" id="KW-1133">Transmembrane helix</keyword>
<dbReference type="Gene3D" id="3.30.70.1070">
    <property type="entry name" value="Sporulation related repeat"/>
    <property type="match status" value="1"/>
</dbReference>
<dbReference type="SUPFAM" id="SSF110997">
    <property type="entry name" value="Sporulation related repeat"/>
    <property type="match status" value="1"/>
</dbReference>
<evidence type="ECO:0000256" key="1">
    <source>
        <dbReference type="SAM" id="Phobius"/>
    </source>
</evidence>
<dbReference type="PROSITE" id="PS51724">
    <property type="entry name" value="SPOR"/>
    <property type="match status" value="1"/>
</dbReference>
<keyword evidence="1" id="KW-0472">Membrane</keyword>
<name>A0A7V2WVW9_LEUMU</name>
<feature type="domain" description="SPOR" evidence="2">
    <location>
        <begin position="64"/>
        <end position="148"/>
    </location>
</feature>
<evidence type="ECO:0000313" key="3">
    <source>
        <dbReference type="EMBL" id="HFC93274.1"/>
    </source>
</evidence>
<organism evidence="3">
    <name type="scientific">Leucothrix mucor</name>
    <dbReference type="NCBI Taxonomy" id="45248"/>
    <lineage>
        <taxon>Bacteria</taxon>
        <taxon>Pseudomonadati</taxon>
        <taxon>Pseudomonadota</taxon>
        <taxon>Gammaproteobacteria</taxon>
        <taxon>Thiotrichales</taxon>
        <taxon>Thiotrichaceae</taxon>
        <taxon>Leucothrix</taxon>
    </lineage>
</organism>
<dbReference type="AlphaFoldDB" id="A0A7V2WVW9"/>
<dbReference type="Proteomes" id="UP000885750">
    <property type="component" value="Unassembled WGS sequence"/>
</dbReference>
<sequence>MLTKTPNLSLKHYQKGASNLVIGLLIAAIALLGLAYLKSRGIISMPTSISSAATSINQTINPFSDDYSGYGVQITASHYLDDAKDVMQKFADAGYSSFVVSSQVRGSTMYQVRLGPYEHRAEAKAIKDKVKRRFPRNHNIRKSFIVYRD</sequence>
<dbReference type="InterPro" id="IPR036680">
    <property type="entry name" value="SPOR-like_sf"/>
</dbReference>
<evidence type="ECO:0000259" key="2">
    <source>
        <dbReference type="PROSITE" id="PS51724"/>
    </source>
</evidence>
<proteinExistence type="predicted"/>
<protein>
    <submittedName>
        <fullName evidence="3">SPOR domain-containing protein</fullName>
    </submittedName>
</protein>
<keyword evidence="1" id="KW-0812">Transmembrane</keyword>
<dbReference type="EMBL" id="DRMS01000404">
    <property type="protein sequence ID" value="HFC93274.1"/>
    <property type="molecule type" value="Genomic_DNA"/>
</dbReference>
<dbReference type="Pfam" id="PF05036">
    <property type="entry name" value="SPOR"/>
    <property type="match status" value="1"/>
</dbReference>
<dbReference type="InterPro" id="IPR007730">
    <property type="entry name" value="SPOR-like_dom"/>
</dbReference>
<gene>
    <name evidence="3" type="ORF">ENJ51_10745</name>
</gene>
<dbReference type="GO" id="GO:0042834">
    <property type="term" value="F:peptidoglycan binding"/>
    <property type="evidence" value="ECO:0007669"/>
    <property type="project" value="InterPro"/>
</dbReference>
<comment type="caution">
    <text evidence="3">The sequence shown here is derived from an EMBL/GenBank/DDBJ whole genome shotgun (WGS) entry which is preliminary data.</text>
</comment>
<feature type="transmembrane region" description="Helical" evidence="1">
    <location>
        <begin position="20"/>
        <end position="37"/>
    </location>
</feature>
<reference evidence="3" key="1">
    <citation type="journal article" date="2020" name="mSystems">
        <title>Genome- and Community-Level Interaction Insights into Carbon Utilization and Element Cycling Functions of Hydrothermarchaeota in Hydrothermal Sediment.</title>
        <authorList>
            <person name="Zhou Z."/>
            <person name="Liu Y."/>
            <person name="Xu W."/>
            <person name="Pan J."/>
            <person name="Luo Z.H."/>
            <person name="Li M."/>
        </authorList>
    </citation>
    <scope>NUCLEOTIDE SEQUENCE [LARGE SCALE GENOMIC DNA]</scope>
    <source>
        <strain evidence="3">HyVt-493</strain>
    </source>
</reference>